<dbReference type="InterPro" id="IPR050148">
    <property type="entry name" value="Terpene_synthase-like"/>
</dbReference>
<dbReference type="GO" id="GO:0016114">
    <property type="term" value="P:terpenoid biosynthetic process"/>
    <property type="evidence" value="ECO:0007669"/>
    <property type="project" value="InterPro"/>
</dbReference>
<keyword evidence="2" id="KW-0456">Lyase</keyword>
<dbReference type="AlphaFoldDB" id="A0A5N6RTU2"/>
<dbReference type="PANTHER" id="PTHR31225">
    <property type="entry name" value="OS04G0344100 PROTEIN-RELATED"/>
    <property type="match status" value="1"/>
</dbReference>
<dbReference type="Proteomes" id="UP000327013">
    <property type="component" value="Chromosome 8"/>
</dbReference>
<dbReference type="Pfam" id="PF01397">
    <property type="entry name" value="Terpene_synth"/>
    <property type="match status" value="1"/>
</dbReference>
<dbReference type="EMBL" id="CM017328">
    <property type="protein sequence ID" value="KAE8125702.1"/>
    <property type="molecule type" value="Genomic_DNA"/>
</dbReference>
<evidence type="ECO:0000259" key="4">
    <source>
        <dbReference type="Pfam" id="PF01397"/>
    </source>
</evidence>
<gene>
    <name evidence="5" type="ORF">FH972_020477</name>
</gene>
<evidence type="ECO:0000313" key="6">
    <source>
        <dbReference type="Proteomes" id="UP000327013"/>
    </source>
</evidence>
<dbReference type="Gene3D" id="1.10.600.10">
    <property type="entry name" value="Farnesyl Diphosphate Synthase"/>
    <property type="match status" value="1"/>
</dbReference>
<feature type="compositionally biased region" description="Polar residues" evidence="3">
    <location>
        <begin position="1"/>
        <end position="14"/>
    </location>
</feature>
<dbReference type="FunFam" id="1.50.10.130:FF:000001">
    <property type="entry name" value="Isoprene synthase, chloroplastic"/>
    <property type="match status" value="1"/>
</dbReference>
<reference evidence="5 6" key="1">
    <citation type="submission" date="2019-06" db="EMBL/GenBank/DDBJ databases">
        <title>A chromosomal-level reference genome of Carpinus fangiana (Coryloideae, Betulaceae).</title>
        <authorList>
            <person name="Yang X."/>
            <person name="Wang Z."/>
            <person name="Zhang L."/>
            <person name="Hao G."/>
            <person name="Liu J."/>
            <person name="Yang Y."/>
        </authorList>
    </citation>
    <scope>NUCLEOTIDE SEQUENCE [LARGE SCALE GENOMIC DNA]</scope>
    <source>
        <strain evidence="5">Cfa_2016G</strain>
        <tissue evidence="5">Leaf</tissue>
    </source>
</reference>
<dbReference type="PANTHER" id="PTHR31225:SF221">
    <property type="entry name" value="(-)-GERMACRENE D SYNTHASE"/>
    <property type="match status" value="1"/>
</dbReference>
<proteinExistence type="predicted"/>
<accession>A0A5N6RTU2</accession>
<dbReference type="OrthoDB" id="1877784at2759"/>
<sequence>MSFQVSAETAQSLNPMPETDQRSANFHPSIWGDHFLAYASELVETDENIEQQVWELKKKVRTTLIAVVEKPSQKLKLVDAIKRLGVSYHFENEIQEILQQLHNNITLHHLDDHENNDELYDVALLFRLLRQHGFYISCDKFAKFMDSKGKFKESLMDDARGMLSLYEAAHLRVHGEDILDEALVFTTTHLEAVASYLSPTLAAQVSHALKQPIRKGLPRLEARHYFSIYQQDASHNKVLLTFAKLDFNLLQKLHQKELSDITRLGGGKT</sequence>
<name>A0A5N6RTU2_9ROSI</name>
<evidence type="ECO:0000313" key="5">
    <source>
        <dbReference type="EMBL" id="KAE8125702.1"/>
    </source>
</evidence>
<feature type="domain" description="Terpene synthase N-terminal" evidence="4">
    <location>
        <begin position="30"/>
        <end position="209"/>
    </location>
</feature>
<dbReference type="SUPFAM" id="SSF48576">
    <property type="entry name" value="Terpenoid synthases"/>
    <property type="match status" value="1"/>
</dbReference>
<dbReference type="InterPro" id="IPR001906">
    <property type="entry name" value="Terpene_synth_N"/>
</dbReference>
<organism evidence="5 6">
    <name type="scientific">Carpinus fangiana</name>
    <dbReference type="NCBI Taxonomy" id="176857"/>
    <lineage>
        <taxon>Eukaryota</taxon>
        <taxon>Viridiplantae</taxon>
        <taxon>Streptophyta</taxon>
        <taxon>Embryophyta</taxon>
        <taxon>Tracheophyta</taxon>
        <taxon>Spermatophyta</taxon>
        <taxon>Magnoliopsida</taxon>
        <taxon>eudicotyledons</taxon>
        <taxon>Gunneridae</taxon>
        <taxon>Pentapetalae</taxon>
        <taxon>rosids</taxon>
        <taxon>fabids</taxon>
        <taxon>Fagales</taxon>
        <taxon>Betulaceae</taxon>
        <taxon>Carpinus</taxon>
    </lineage>
</organism>
<evidence type="ECO:0000256" key="2">
    <source>
        <dbReference type="ARBA" id="ARBA00023239"/>
    </source>
</evidence>
<dbReference type="GO" id="GO:0010333">
    <property type="term" value="F:terpene synthase activity"/>
    <property type="evidence" value="ECO:0007669"/>
    <property type="project" value="InterPro"/>
</dbReference>
<protein>
    <recommendedName>
        <fullName evidence="4">Terpene synthase N-terminal domain-containing protein</fullName>
    </recommendedName>
</protein>
<dbReference type="InterPro" id="IPR008930">
    <property type="entry name" value="Terpenoid_cyclase/PrenylTrfase"/>
</dbReference>
<evidence type="ECO:0000256" key="1">
    <source>
        <dbReference type="ARBA" id="ARBA00001946"/>
    </source>
</evidence>
<dbReference type="Gene3D" id="1.50.10.130">
    <property type="entry name" value="Terpene synthase, N-terminal domain"/>
    <property type="match status" value="1"/>
</dbReference>
<dbReference type="SUPFAM" id="SSF48239">
    <property type="entry name" value="Terpenoid cyclases/Protein prenyltransferases"/>
    <property type="match status" value="1"/>
</dbReference>
<dbReference type="InterPro" id="IPR008949">
    <property type="entry name" value="Isoprenoid_synthase_dom_sf"/>
</dbReference>
<dbReference type="InterPro" id="IPR036965">
    <property type="entry name" value="Terpene_synth_N_sf"/>
</dbReference>
<keyword evidence="6" id="KW-1185">Reference proteome</keyword>
<feature type="region of interest" description="Disordered" evidence="3">
    <location>
        <begin position="1"/>
        <end position="24"/>
    </location>
</feature>
<evidence type="ECO:0000256" key="3">
    <source>
        <dbReference type="SAM" id="MobiDB-lite"/>
    </source>
</evidence>
<comment type="cofactor">
    <cofactor evidence="1">
        <name>Mg(2+)</name>
        <dbReference type="ChEBI" id="CHEBI:18420"/>
    </cofactor>
</comment>